<dbReference type="HOGENOM" id="CLU_378493_0_0_0"/>
<dbReference type="SMART" id="SM00028">
    <property type="entry name" value="TPR"/>
    <property type="match status" value="1"/>
</dbReference>
<dbReference type="PANTHER" id="PTHR35038">
    <property type="entry name" value="DISSIMILATORY SULFITE REDUCTASE SIRA"/>
    <property type="match status" value="1"/>
</dbReference>
<evidence type="ECO:0000256" key="1">
    <source>
        <dbReference type="ARBA" id="ARBA00022729"/>
    </source>
</evidence>
<name>Q7UQN3_RHOBA</name>
<dbReference type="SUPFAM" id="SSF48452">
    <property type="entry name" value="TPR-like"/>
    <property type="match status" value="1"/>
</dbReference>
<organism evidence="3 4">
    <name type="scientific">Rhodopirellula baltica (strain DSM 10527 / NCIMB 13988 / SH1)</name>
    <dbReference type="NCBI Taxonomy" id="243090"/>
    <lineage>
        <taxon>Bacteria</taxon>
        <taxon>Pseudomonadati</taxon>
        <taxon>Planctomycetota</taxon>
        <taxon>Planctomycetia</taxon>
        <taxon>Pirellulales</taxon>
        <taxon>Pirellulaceae</taxon>
        <taxon>Rhodopirellula</taxon>
    </lineage>
</organism>
<proteinExistence type="predicted"/>
<dbReference type="Gene3D" id="1.25.40.10">
    <property type="entry name" value="Tetratricopeptide repeat domain"/>
    <property type="match status" value="1"/>
</dbReference>
<dbReference type="SUPFAM" id="SSF48695">
    <property type="entry name" value="Multiheme cytochromes"/>
    <property type="match status" value="1"/>
</dbReference>
<dbReference type="STRING" id="243090.RB6211"/>
<dbReference type="Gene3D" id="1.10.1130.10">
    <property type="entry name" value="Flavocytochrome C3, Chain A"/>
    <property type="match status" value="1"/>
</dbReference>
<dbReference type="KEGG" id="rba:RB6211"/>
<feature type="compositionally biased region" description="Low complexity" evidence="2">
    <location>
        <begin position="61"/>
        <end position="71"/>
    </location>
</feature>
<feature type="region of interest" description="Disordered" evidence="2">
    <location>
        <begin position="61"/>
        <end position="100"/>
    </location>
</feature>
<dbReference type="PATRIC" id="fig|243090.15.peg.2993"/>
<dbReference type="eggNOG" id="COG0457">
    <property type="taxonomic scope" value="Bacteria"/>
</dbReference>
<evidence type="ECO:0000313" key="4">
    <source>
        <dbReference type="Proteomes" id="UP000001025"/>
    </source>
</evidence>
<sequence length="732" mass="80968">MIHHAKVCCPVVCPRQLTFVFQRKSIRTRTILQSMPAYRTTLLCGLMLGLASAGCTGKSPPAEIAAPAEQASDPSETIQQNSDSVVSAAEAGSAEEETETVEKSLSAMAPMDDRGTPMLQDAVGSQSCVACHPNRAESFFETTHADSLRLVDAKDELELESFFHQPSSQRMKIVREGELIRHQSWQELPQTDYAMPLGDYPVELVMGSGTFAKSYLIHDGDALLQAPLSHYTEQGEYDMSPGYDTPTHFGFSRQVTDDCLFCHAGSLSRVDGNRNVTVLHELAIGCERCHGGGQQHVDLANHLSANSTDATDLDVAHDWAIVHPDELGRDAMESLCAQCHLQGDIQMFVRDADSWSFQPGQDLAATRLVYNVGPPEKETGATKFVGHFGQMHASECYLGSDRLTCVTCHDPHQRVDDANRESVHREHCLSCHANEDCGEDLGIRMDTNENSCHQCHMPRSETEVPHVSITDHRIAIPSELTDTEAATEKVTEAQITQLPDAIALLDRAPVGSWQRELNEATAIAQWLWMGSDPNYDNETVFDLAAQRLRSAIQVAEESSSDVSVAHVSLVEAKTRLAGLLDQILLYPVKTRSESDATRLRKESQSLMQWVLEADKRPTPEHQVALDSLANAAAAEGQHLKAYQLYQRLVKLRRNPADHYNLGLACGKLRRFGEAEQAFIESIRIQPTYPLPYASLARLYQTIDPRTASNYMQLSQRLRLVQQGRASDESGKP</sequence>
<dbReference type="EMBL" id="BX294143">
    <property type="protein sequence ID" value="CAD74667.1"/>
    <property type="molecule type" value="Genomic_DNA"/>
</dbReference>
<dbReference type="InterPro" id="IPR051829">
    <property type="entry name" value="Multiheme_Cytochr_ET"/>
</dbReference>
<reference evidence="3 4" key="1">
    <citation type="journal article" date="2003" name="Proc. Natl. Acad. Sci. U.S.A.">
        <title>Complete genome sequence of the marine planctomycete Pirellula sp. strain 1.</title>
        <authorList>
            <person name="Gloeckner F.O."/>
            <person name="Kube M."/>
            <person name="Bauer M."/>
            <person name="Teeling H."/>
            <person name="Lombardot T."/>
            <person name="Ludwig W."/>
            <person name="Gade D."/>
            <person name="Beck A."/>
            <person name="Borzym K."/>
            <person name="Heitmann K."/>
            <person name="Rabus R."/>
            <person name="Schlesner H."/>
            <person name="Amann R."/>
            <person name="Reinhardt R."/>
        </authorList>
    </citation>
    <scope>NUCLEOTIDE SEQUENCE [LARGE SCALE GENOMIC DNA]</scope>
    <source>
        <strain evidence="4">DSM 10527 / NCIMB 13988 / SH1</strain>
    </source>
</reference>
<dbReference type="OrthoDB" id="234670at2"/>
<dbReference type="InterPro" id="IPR036280">
    <property type="entry name" value="Multihaem_cyt_sf"/>
</dbReference>
<dbReference type="PANTHER" id="PTHR35038:SF8">
    <property type="entry name" value="C-TYPE POLYHEME CYTOCHROME OMCC"/>
    <property type="match status" value="1"/>
</dbReference>
<evidence type="ECO:0000313" key="3">
    <source>
        <dbReference type="EMBL" id="CAD74667.1"/>
    </source>
</evidence>
<keyword evidence="1" id="KW-0732">Signal</keyword>
<evidence type="ECO:0000256" key="2">
    <source>
        <dbReference type="SAM" id="MobiDB-lite"/>
    </source>
</evidence>
<dbReference type="InterPro" id="IPR011990">
    <property type="entry name" value="TPR-like_helical_dom_sf"/>
</dbReference>
<dbReference type="Proteomes" id="UP000001025">
    <property type="component" value="Chromosome"/>
</dbReference>
<dbReference type="EnsemblBacteria" id="CAD74667">
    <property type="protein sequence ID" value="CAD74667"/>
    <property type="gene ID" value="RB6211"/>
</dbReference>
<keyword evidence="4" id="KW-1185">Reference proteome</keyword>
<dbReference type="InterPro" id="IPR019734">
    <property type="entry name" value="TPR_rpt"/>
</dbReference>
<feature type="compositionally biased region" description="Polar residues" evidence="2">
    <location>
        <begin position="72"/>
        <end position="83"/>
    </location>
</feature>
<gene>
    <name evidence="3" type="ordered locus">RB6211</name>
</gene>
<dbReference type="InParanoid" id="Q7UQN3"/>
<protein>
    <submittedName>
        <fullName evidence="3">Uncharacterized protein</fullName>
    </submittedName>
</protein>
<accession>Q7UQN3</accession>
<dbReference type="AlphaFoldDB" id="Q7UQN3"/>